<feature type="domain" description="DUF7053" evidence="2">
    <location>
        <begin position="52"/>
        <end position="245"/>
    </location>
</feature>
<gene>
    <name evidence="3" type="ORF">K452DRAFT_289312</name>
</gene>
<dbReference type="GeneID" id="54298295"/>
<dbReference type="EMBL" id="ML995491">
    <property type="protein sequence ID" value="KAF2139933.1"/>
    <property type="molecule type" value="Genomic_DNA"/>
</dbReference>
<name>A0A6A6B999_9PEZI</name>
<protein>
    <recommendedName>
        <fullName evidence="2">DUF7053 domain-containing protein</fullName>
    </recommendedName>
</protein>
<dbReference type="RefSeq" id="XP_033395646.1">
    <property type="nucleotide sequence ID" value="XM_033540799.1"/>
</dbReference>
<evidence type="ECO:0000256" key="1">
    <source>
        <dbReference type="SAM" id="MobiDB-lite"/>
    </source>
</evidence>
<feature type="region of interest" description="Disordered" evidence="1">
    <location>
        <begin position="98"/>
        <end position="145"/>
    </location>
</feature>
<evidence type="ECO:0000259" key="2">
    <source>
        <dbReference type="Pfam" id="PF23155"/>
    </source>
</evidence>
<keyword evidence="4" id="KW-1185">Reference proteome</keyword>
<sequence length="253" mass="26499">MWQLRASFSWNRALHIELRRHQQTAGICIPEPWLAVGGVDDDGDGLFATGFTHATTTALPLGTRRRDVLALLHDHAALIGLNPLVVELKRIDGEAAAAESPAPASAPAADADGKAAGADAGAAAPDAGDVDAAPAAPAADTPPSAAATATYSVTDRLALLPFGLWEGRVSYAAAFTDTATGVATAVRAPMGVLSQAEWFVEGDDGAQLVLRETARVRCSWLVRPLVESTMRKSHEELCGRFVEELGRRSGGRE</sequence>
<dbReference type="PANTHER" id="PTHR38117:SF1">
    <property type="entry name" value="DUF3074 DOMAIN-CONTAINING PROTEIN"/>
    <property type="match status" value="1"/>
</dbReference>
<dbReference type="Proteomes" id="UP000799438">
    <property type="component" value="Unassembled WGS sequence"/>
</dbReference>
<evidence type="ECO:0000313" key="4">
    <source>
        <dbReference type="Proteomes" id="UP000799438"/>
    </source>
</evidence>
<dbReference type="Pfam" id="PF23155">
    <property type="entry name" value="DUF7053"/>
    <property type="match status" value="1"/>
</dbReference>
<evidence type="ECO:0000313" key="3">
    <source>
        <dbReference type="EMBL" id="KAF2139933.1"/>
    </source>
</evidence>
<proteinExistence type="predicted"/>
<dbReference type="InterPro" id="IPR055481">
    <property type="entry name" value="DUF7053"/>
</dbReference>
<dbReference type="PANTHER" id="PTHR38117">
    <property type="entry name" value="NACHT AND WD40 DOMAIN PROTEIN"/>
    <property type="match status" value="1"/>
</dbReference>
<dbReference type="OrthoDB" id="3246050at2759"/>
<organism evidence="3 4">
    <name type="scientific">Aplosporella prunicola CBS 121167</name>
    <dbReference type="NCBI Taxonomy" id="1176127"/>
    <lineage>
        <taxon>Eukaryota</taxon>
        <taxon>Fungi</taxon>
        <taxon>Dikarya</taxon>
        <taxon>Ascomycota</taxon>
        <taxon>Pezizomycotina</taxon>
        <taxon>Dothideomycetes</taxon>
        <taxon>Dothideomycetes incertae sedis</taxon>
        <taxon>Botryosphaeriales</taxon>
        <taxon>Aplosporellaceae</taxon>
        <taxon>Aplosporella</taxon>
    </lineage>
</organism>
<dbReference type="AlphaFoldDB" id="A0A6A6B999"/>
<accession>A0A6A6B999</accession>
<reference evidence="3" key="1">
    <citation type="journal article" date="2020" name="Stud. Mycol.">
        <title>101 Dothideomycetes genomes: a test case for predicting lifestyles and emergence of pathogens.</title>
        <authorList>
            <person name="Haridas S."/>
            <person name="Albert R."/>
            <person name="Binder M."/>
            <person name="Bloem J."/>
            <person name="Labutti K."/>
            <person name="Salamov A."/>
            <person name="Andreopoulos B."/>
            <person name="Baker S."/>
            <person name="Barry K."/>
            <person name="Bills G."/>
            <person name="Bluhm B."/>
            <person name="Cannon C."/>
            <person name="Castanera R."/>
            <person name="Culley D."/>
            <person name="Daum C."/>
            <person name="Ezra D."/>
            <person name="Gonzalez J."/>
            <person name="Henrissat B."/>
            <person name="Kuo A."/>
            <person name="Liang C."/>
            <person name="Lipzen A."/>
            <person name="Lutzoni F."/>
            <person name="Magnuson J."/>
            <person name="Mondo S."/>
            <person name="Nolan M."/>
            <person name="Ohm R."/>
            <person name="Pangilinan J."/>
            <person name="Park H.-J."/>
            <person name="Ramirez L."/>
            <person name="Alfaro M."/>
            <person name="Sun H."/>
            <person name="Tritt A."/>
            <person name="Yoshinaga Y."/>
            <person name="Zwiers L.-H."/>
            <person name="Turgeon B."/>
            <person name="Goodwin S."/>
            <person name="Spatafora J."/>
            <person name="Crous P."/>
            <person name="Grigoriev I."/>
        </authorList>
    </citation>
    <scope>NUCLEOTIDE SEQUENCE</scope>
    <source>
        <strain evidence="3">CBS 121167</strain>
    </source>
</reference>